<dbReference type="EMBL" id="WJXW01000003">
    <property type="protein sequence ID" value="KAF9737975.1"/>
    <property type="molecule type" value="Genomic_DNA"/>
</dbReference>
<evidence type="ECO:0000313" key="1">
    <source>
        <dbReference type="EMBL" id="KAF9737975.1"/>
    </source>
</evidence>
<dbReference type="AlphaFoldDB" id="A0A9P6GP56"/>
<accession>A0A9P6GP56</accession>
<organism evidence="1 2">
    <name type="scientific">Paraphaeosphaeria minitans</name>
    <dbReference type="NCBI Taxonomy" id="565426"/>
    <lineage>
        <taxon>Eukaryota</taxon>
        <taxon>Fungi</taxon>
        <taxon>Dikarya</taxon>
        <taxon>Ascomycota</taxon>
        <taxon>Pezizomycotina</taxon>
        <taxon>Dothideomycetes</taxon>
        <taxon>Pleosporomycetidae</taxon>
        <taxon>Pleosporales</taxon>
        <taxon>Massarineae</taxon>
        <taxon>Didymosphaeriaceae</taxon>
        <taxon>Paraphaeosphaeria</taxon>
    </lineage>
</organism>
<gene>
    <name evidence="1" type="ORF">PMIN01_03258</name>
</gene>
<comment type="caution">
    <text evidence="1">The sequence shown here is derived from an EMBL/GenBank/DDBJ whole genome shotgun (WGS) entry which is preliminary data.</text>
</comment>
<dbReference type="OrthoDB" id="3642826at2759"/>
<sequence length="603" mass="61449">MPSGRCGRTRRSRLCRTLCCATYFHCTVAMTYTDISSGTDATAVVAEMLEASGVELIPTNPRIALVASALRTSTKFPTGLIPSAPRTSSIVPSEIEERFFPTGLIPSAPRSSSIEPAPITTIPEAASTPAHTALIPSAPSSSIPQPTTLNTFTFPTLTFPAPTNGTVPVGTTNVNPTFLPTGITSTQEGLHPIPAPSTNPGDPDGHHEIPEPNFTITVPCRGCSSVVEITATGWGTVPTFPINVPPAQEVETRASSSPAITLSVGPSDAVVQPNPSGSDFAIGDSTTIKPGQTATVGGSPVAVHTSNGHAEMIIGGTQIVPLQPPSDPPAATITVGGSPITVKPALSSGAFLIGDSTIAPGQTVTLSNTPIAIQTSGPLRQVVAGTQTIPFALADAQITHAPVALPIALPNGATLTPLPAGTDNSTSPGYVLASQTLLPGGPPVVVSGTTYALAPGATALVINGQTTTLHPSYHTLLTSVVGPPLTLFGTVYTANRAGYYALAPGTTLVPGGRAVTVSGSVVRLVPEGTAAVIQGSTSAMRPLTTVITIVRSEDGGGRTRSMEGAPLPTVGRHSAGMDVKRGGMWVEEILVLGLLVVGWLRIW</sequence>
<dbReference type="Proteomes" id="UP000756921">
    <property type="component" value="Unassembled WGS sequence"/>
</dbReference>
<name>A0A9P6GP56_9PLEO</name>
<proteinExistence type="predicted"/>
<evidence type="ECO:0000313" key="2">
    <source>
        <dbReference type="Proteomes" id="UP000756921"/>
    </source>
</evidence>
<keyword evidence="2" id="KW-1185">Reference proteome</keyword>
<protein>
    <submittedName>
        <fullName evidence="1">Uncharacterized protein</fullName>
    </submittedName>
</protein>
<reference evidence="1" key="1">
    <citation type="journal article" date="2020" name="Mol. Plant Microbe Interact.">
        <title>Genome Sequence of the Biocontrol Agent Coniothyrium minitans strain Conio (IMI 134523).</title>
        <authorList>
            <person name="Patel D."/>
            <person name="Shittu T.A."/>
            <person name="Baroncelli R."/>
            <person name="Muthumeenakshi S."/>
            <person name="Osborne T.H."/>
            <person name="Janganan T.K."/>
            <person name="Sreenivasaprasad S."/>
        </authorList>
    </citation>
    <scope>NUCLEOTIDE SEQUENCE</scope>
    <source>
        <strain evidence="1">Conio</strain>
    </source>
</reference>